<feature type="compositionally biased region" description="Polar residues" evidence="1">
    <location>
        <begin position="77"/>
        <end position="91"/>
    </location>
</feature>
<sequence>MRFSPTVQSLCGFGITVVTSLSTPAFAQVPYDKIEIGTTLDATGIALGMFSKPIPLPEGKWSVVGKREESLPLSGGRSDSPSSTPRVSLTLHNTDRQDSPLFAMVVSFTPNSIPINWGNRKCVANGPLGLVDDFGMNPDAMLYVCARAEAGYNFRQTVITANESVSPWVRNFMPALAPFASEIPTNVVMVDIYGNKFRGKSMGITYLLRADANADVNQAYRSHLTTWMNATGLRWAKVLNNDATQLDGPATYWASK</sequence>
<gene>
    <name evidence="3" type="ORF">J2X15_001144</name>
</gene>
<dbReference type="RefSeq" id="WP_310340175.1">
    <property type="nucleotide sequence ID" value="NZ_JAVDXO010000002.1"/>
</dbReference>
<accession>A0ABU1ZMS6</accession>
<protein>
    <submittedName>
        <fullName evidence="3">Uncharacterized protein</fullName>
    </submittedName>
</protein>
<reference evidence="3 4" key="1">
    <citation type="submission" date="2023-07" db="EMBL/GenBank/DDBJ databases">
        <title>Sorghum-associated microbial communities from plants grown in Nebraska, USA.</title>
        <authorList>
            <person name="Schachtman D."/>
        </authorList>
    </citation>
    <scope>NUCLEOTIDE SEQUENCE [LARGE SCALE GENOMIC DNA]</scope>
    <source>
        <strain evidence="3 4">BE308</strain>
    </source>
</reference>
<proteinExistence type="predicted"/>
<organism evidence="3 4">
    <name type="scientific">Rhodoferax saidenbachensis</name>
    <dbReference type="NCBI Taxonomy" id="1484693"/>
    <lineage>
        <taxon>Bacteria</taxon>
        <taxon>Pseudomonadati</taxon>
        <taxon>Pseudomonadota</taxon>
        <taxon>Betaproteobacteria</taxon>
        <taxon>Burkholderiales</taxon>
        <taxon>Comamonadaceae</taxon>
        <taxon>Rhodoferax</taxon>
    </lineage>
</organism>
<comment type="caution">
    <text evidence="3">The sequence shown here is derived from an EMBL/GenBank/DDBJ whole genome shotgun (WGS) entry which is preliminary data.</text>
</comment>
<dbReference type="EMBL" id="JAVDXO010000002">
    <property type="protein sequence ID" value="MDR7305866.1"/>
    <property type="molecule type" value="Genomic_DNA"/>
</dbReference>
<evidence type="ECO:0000313" key="4">
    <source>
        <dbReference type="Proteomes" id="UP001268089"/>
    </source>
</evidence>
<keyword evidence="4" id="KW-1185">Reference proteome</keyword>
<feature type="chain" id="PRO_5047022205" evidence="2">
    <location>
        <begin position="28"/>
        <end position="256"/>
    </location>
</feature>
<name>A0ABU1ZMS6_9BURK</name>
<dbReference type="Proteomes" id="UP001268089">
    <property type="component" value="Unassembled WGS sequence"/>
</dbReference>
<evidence type="ECO:0000256" key="2">
    <source>
        <dbReference type="SAM" id="SignalP"/>
    </source>
</evidence>
<evidence type="ECO:0000256" key="1">
    <source>
        <dbReference type="SAM" id="MobiDB-lite"/>
    </source>
</evidence>
<feature type="region of interest" description="Disordered" evidence="1">
    <location>
        <begin position="67"/>
        <end position="91"/>
    </location>
</feature>
<feature type="signal peptide" evidence="2">
    <location>
        <begin position="1"/>
        <end position="27"/>
    </location>
</feature>
<keyword evidence="2" id="KW-0732">Signal</keyword>
<evidence type="ECO:0000313" key="3">
    <source>
        <dbReference type="EMBL" id="MDR7305866.1"/>
    </source>
</evidence>